<proteinExistence type="predicted"/>
<sequence length="776" mass="84256">MTRSKAEKVRPPTVPVPQVDIVPGRLTEAEWIAFTALEEGEDVVGDILADLVARVIDSAFKVYLTQQCIPFTISQAREAMLQITEWRFLARDEGESAVAEDPTWGEDEEPLACTTDAWAQGSVPVLHARASMGLEETFQGEDQDSVDQIPLGGSWTDSGSQEPMESWELTVTPDSPPTPELLQETGPRSPLEKLGDQSRSDQTDLFAVGSSNSSSQLSLEMVPAGSTHASLELSLVASPQASVERAQPISSQFSLEDLYNCTPQPHAAGDRLELREEKVPLIPSRVLVSDPSAGGPTTLNPSAGFQPQPPWLAEERPSALHSRIGHKGATARLDPARLPRPWVRPLSEVLVPDSEGRPLEAYRGRQRGEKTEAPAGPQASRPSCRVSRSEFFPFPPGVPVRTLGPGLSLQFPTLNLGLPSPGFGSKLPFPSPGLRFLATHRARPDMARSPSPKLWPGAKWPSGWEGEAELLGELWAGRTRVPPQGLDLGDRESQDPHQYRHPVPQVLEATSQVTWKPVLLPGALKLAPGVSMWNPSTQVLLSSSEPQRNDREGSASPPIHTGAPKPQHCSTDLTGKTAVVTGANSGFPTTLTPEGLDLTFATNYTGPFLLTNLLQGALQRAGSARVVNVSSFRQSHGYIDEDHLIGVGRPLTFNQNYDCSKLLLASFTGKLAQRLQGTGVTVNSVDPGVVYTKIMKHFSWSYRFLFWLLSFFFKNSKQGAVPVLYLSLAKELDGISGKHFSSSCVITLPPEAAQDPHVAQSLWNTSVRLTNLDKMD</sequence>
<feature type="compositionally biased region" description="Basic and acidic residues" evidence="1">
    <location>
        <begin position="190"/>
        <end position="201"/>
    </location>
</feature>
<evidence type="ECO:0000313" key="2">
    <source>
        <dbReference type="EMBL" id="MXQ90096.1"/>
    </source>
</evidence>
<evidence type="ECO:0000313" key="3">
    <source>
        <dbReference type="Proteomes" id="UP000322234"/>
    </source>
</evidence>
<dbReference type="Gene3D" id="3.40.50.720">
    <property type="entry name" value="NAD(P)-binding Rossmann-like Domain"/>
    <property type="match status" value="1"/>
</dbReference>
<dbReference type="PANTHER" id="PTHR34438:SF1">
    <property type="entry name" value="CHROMOSOME 2 OPEN READING FRAME 81"/>
    <property type="match status" value="1"/>
</dbReference>
<dbReference type="Pfam" id="PF15479">
    <property type="entry name" value="DUF4639"/>
    <property type="match status" value="1"/>
</dbReference>
<dbReference type="Pfam" id="PF00106">
    <property type="entry name" value="adh_short"/>
    <property type="match status" value="1"/>
</dbReference>
<feature type="region of interest" description="Disordered" evidence="1">
    <location>
        <begin position="354"/>
        <end position="384"/>
    </location>
</feature>
<accession>A0A6B0RQ85</accession>
<dbReference type="InterPro" id="IPR028042">
    <property type="entry name" value="DUF4639"/>
</dbReference>
<dbReference type="InterPro" id="IPR036291">
    <property type="entry name" value="NAD(P)-bd_dom_sf"/>
</dbReference>
<dbReference type="Proteomes" id="UP000322234">
    <property type="component" value="Unassembled WGS sequence"/>
</dbReference>
<feature type="compositionally biased region" description="Basic and acidic residues" evidence="1">
    <location>
        <begin position="354"/>
        <end position="372"/>
    </location>
</feature>
<gene>
    <name evidence="2" type="ORF">E5288_WYG017325</name>
</gene>
<feature type="region of interest" description="Disordered" evidence="1">
    <location>
        <begin position="540"/>
        <end position="572"/>
    </location>
</feature>
<keyword evidence="3" id="KW-1185">Reference proteome</keyword>
<comment type="caution">
    <text evidence="2">The sequence shown here is derived from an EMBL/GenBank/DDBJ whole genome shotgun (WGS) entry which is preliminary data.</text>
</comment>
<dbReference type="SUPFAM" id="SSF51735">
    <property type="entry name" value="NAD(P)-binding Rossmann-fold domains"/>
    <property type="match status" value="1"/>
</dbReference>
<dbReference type="PRINTS" id="PR00081">
    <property type="entry name" value="GDHRDH"/>
</dbReference>
<dbReference type="EMBL" id="VBQZ03000061">
    <property type="protein sequence ID" value="MXQ90096.1"/>
    <property type="molecule type" value="Genomic_DNA"/>
</dbReference>
<dbReference type="AlphaFoldDB" id="A0A6B0RQ85"/>
<dbReference type="PANTHER" id="PTHR34438">
    <property type="entry name" value="SI:DKEY-97L20.6"/>
    <property type="match status" value="1"/>
</dbReference>
<reference evidence="2" key="1">
    <citation type="submission" date="2019-10" db="EMBL/GenBank/DDBJ databases">
        <title>The sequence and de novo assembly of the wild yak genome.</title>
        <authorList>
            <person name="Liu Y."/>
        </authorList>
    </citation>
    <scope>NUCLEOTIDE SEQUENCE [LARGE SCALE GENOMIC DNA]</scope>
    <source>
        <strain evidence="2">WY2019</strain>
    </source>
</reference>
<organism evidence="2 3">
    <name type="scientific">Bos mutus</name>
    <name type="common">wild yak</name>
    <dbReference type="NCBI Taxonomy" id="72004"/>
    <lineage>
        <taxon>Eukaryota</taxon>
        <taxon>Metazoa</taxon>
        <taxon>Chordata</taxon>
        <taxon>Craniata</taxon>
        <taxon>Vertebrata</taxon>
        <taxon>Euteleostomi</taxon>
        <taxon>Mammalia</taxon>
        <taxon>Eutheria</taxon>
        <taxon>Laurasiatheria</taxon>
        <taxon>Artiodactyla</taxon>
        <taxon>Ruminantia</taxon>
        <taxon>Pecora</taxon>
        <taxon>Bovidae</taxon>
        <taxon>Bovinae</taxon>
        <taxon>Bos</taxon>
    </lineage>
</organism>
<dbReference type="InterPro" id="IPR002347">
    <property type="entry name" value="SDR_fam"/>
</dbReference>
<feature type="region of interest" description="Disordered" evidence="1">
    <location>
        <begin position="136"/>
        <end position="201"/>
    </location>
</feature>
<protein>
    <submittedName>
        <fullName evidence="2">Uncharacterized protein</fullName>
    </submittedName>
</protein>
<name>A0A6B0RQ85_9CETA</name>
<evidence type="ECO:0000256" key="1">
    <source>
        <dbReference type="SAM" id="MobiDB-lite"/>
    </source>
</evidence>